<dbReference type="PANTHER" id="PTHR19328">
    <property type="entry name" value="HEDGEHOG-INTERACTING PROTEIN"/>
    <property type="match status" value="1"/>
</dbReference>
<dbReference type="Proteomes" id="UP001242480">
    <property type="component" value="Unassembled WGS sequence"/>
</dbReference>
<evidence type="ECO:0000256" key="1">
    <source>
        <dbReference type="SAM" id="SignalP"/>
    </source>
</evidence>
<dbReference type="RefSeq" id="WP_307281796.1">
    <property type="nucleotide sequence ID" value="NZ_JAUSVX010000016.1"/>
</dbReference>
<dbReference type="Gene3D" id="2.120.10.30">
    <property type="entry name" value="TolB, C-terminal domain"/>
    <property type="match status" value="1"/>
</dbReference>
<feature type="domain" description="Pyrroloquinoline quinone-dependent pyranose dehydrogenase beta-propeller" evidence="2">
    <location>
        <begin position="330"/>
        <end position="438"/>
    </location>
</feature>
<gene>
    <name evidence="3" type="ORF">QO011_006510</name>
</gene>
<protein>
    <submittedName>
        <fullName evidence="3">Glucose/arabinose dehydrogenase</fullName>
    </submittedName>
</protein>
<keyword evidence="4" id="KW-1185">Reference proteome</keyword>
<dbReference type="InterPro" id="IPR011041">
    <property type="entry name" value="Quinoprot_gluc/sorb_DH_b-prop"/>
</dbReference>
<comment type="caution">
    <text evidence="3">The sequence shown here is derived from an EMBL/GenBank/DDBJ whole genome shotgun (WGS) entry which is preliminary data.</text>
</comment>
<sequence length="443" mass="47245">MPRRPRWATFLAVFALAGAAAAAAGAELQGPSAFGDWHADAPGVRRSIRTGDLPAPSEASAAAAELARRPVGAAPRVPEGFRAELVAAGLSGPRVIRVAPNGDIFVAESRANRVRVLRLAPGRARPEQQAVFAEGLHQPYGIAFYPPGPRPQWVYVANSNGVVRFAYKDGDMTASGKPETIVSGIPEVHHWTRDLVFSADGRTMYLAVGSGSNVAEGLGAPPSADWAGGHALGAAWGGEARRADVLAFDPDGRNERILATGLRNCSGMALQPATGGLWCVVNERDGLGDDTPFDYATEVKPGAFYGWPWYYIGANEDRRHRGARPDLAQHVSVPDVLFQAHSAPLGIAFYTGEAFPPDYRGDAFVTFHGSWNRGRRTGYKVVRLPFRDGRPTGDYEDFLTGMVVSDDAVWGRPVGVAMAADGALLVSEDGNGTIWRIAYAGKT</sequence>
<name>A0ABU0JJM9_9HYPH</name>
<dbReference type="EMBL" id="JAUSVX010000016">
    <property type="protein sequence ID" value="MDQ0473474.1"/>
    <property type="molecule type" value="Genomic_DNA"/>
</dbReference>
<keyword evidence="1" id="KW-0732">Signal</keyword>
<dbReference type="SUPFAM" id="SSF50952">
    <property type="entry name" value="Soluble quinoprotein glucose dehydrogenase"/>
    <property type="match status" value="1"/>
</dbReference>
<proteinExistence type="predicted"/>
<reference evidence="3 4" key="1">
    <citation type="submission" date="2023-07" db="EMBL/GenBank/DDBJ databases">
        <title>Genomic Encyclopedia of Type Strains, Phase IV (KMG-IV): sequencing the most valuable type-strain genomes for metagenomic binning, comparative biology and taxonomic classification.</title>
        <authorList>
            <person name="Goeker M."/>
        </authorList>
    </citation>
    <scope>NUCLEOTIDE SEQUENCE [LARGE SCALE GENOMIC DNA]</scope>
    <source>
        <strain evidence="3 4">DSM 19619</strain>
    </source>
</reference>
<accession>A0ABU0JJM9</accession>
<evidence type="ECO:0000313" key="4">
    <source>
        <dbReference type="Proteomes" id="UP001242480"/>
    </source>
</evidence>
<dbReference type="PANTHER" id="PTHR19328:SF53">
    <property type="entry name" value="MEMBRANE PROTEIN"/>
    <property type="match status" value="1"/>
</dbReference>
<evidence type="ECO:0000313" key="3">
    <source>
        <dbReference type="EMBL" id="MDQ0473474.1"/>
    </source>
</evidence>
<feature type="domain" description="Pyrroloquinoline quinone-dependent pyranose dehydrogenase beta-propeller" evidence="2">
    <location>
        <begin position="76"/>
        <end position="287"/>
    </location>
</feature>
<dbReference type="Pfam" id="PF22807">
    <property type="entry name" value="TrAA12"/>
    <property type="match status" value="2"/>
</dbReference>
<dbReference type="InterPro" id="IPR011042">
    <property type="entry name" value="6-blade_b-propeller_TolB-like"/>
</dbReference>
<evidence type="ECO:0000259" key="2">
    <source>
        <dbReference type="Pfam" id="PF22807"/>
    </source>
</evidence>
<feature type="chain" id="PRO_5045215244" evidence="1">
    <location>
        <begin position="27"/>
        <end position="443"/>
    </location>
</feature>
<dbReference type="InterPro" id="IPR054539">
    <property type="entry name" value="Beta-prop_PDH"/>
</dbReference>
<organism evidence="3 4">
    <name type="scientific">Labrys wisconsinensis</name>
    <dbReference type="NCBI Taxonomy" id="425677"/>
    <lineage>
        <taxon>Bacteria</taxon>
        <taxon>Pseudomonadati</taxon>
        <taxon>Pseudomonadota</taxon>
        <taxon>Alphaproteobacteria</taxon>
        <taxon>Hyphomicrobiales</taxon>
        <taxon>Xanthobacteraceae</taxon>
        <taxon>Labrys</taxon>
    </lineage>
</organism>
<feature type="signal peptide" evidence="1">
    <location>
        <begin position="1"/>
        <end position="26"/>
    </location>
</feature>